<keyword evidence="2" id="KW-1185">Reference proteome</keyword>
<dbReference type="PIRSF" id="PIRSF014728">
    <property type="entry name" value="PqaA"/>
    <property type="match status" value="1"/>
</dbReference>
<gene>
    <name evidence="1" type="ORF">CRP01_17450</name>
</gene>
<name>A0A2D0N9V7_FLAN2</name>
<dbReference type="AlphaFoldDB" id="A0A2D0N9V7"/>
<dbReference type="Proteomes" id="UP000223913">
    <property type="component" value="Unassembled WGS sequence"/>
</dbReference>
<evidence type="ECO:0000313" key="2">
    <source>
        <dbReference type="Proteomes" id="UP000223913"/>
    </source>
</evidence>
<dbReference type="PANTHER" id="PTHR31497">
    <property type="entry name" value="AUTOCRINE PROLIFERATION REPRESSOR PROTEIN A"/>
    <property type="match status" value="1"/>
</dbReference>
<proteinExistence type="predicted"/>
<dbReference type="InterPro" id="IPR009199">
    <property type="entry name" value="PhoPQ-act_pathogen-rel_PqaA"/>
</dbReference>
<sequence length="498" mass="56382">MPFPFHLRTFSWRKVLFLSLLSLMIVQCREVTPPDKVAEIETAGAVAYDTPLDRYVHAPDTAFRYSLVDTLPGEGFTTYIVRMVSQRWMTEAEVKDPVWWHWLTIVVPDNVQHEKGLLFIGGGSRTREQPEKTDEMAAQIALASQSVVTALHNVPNQPTEFVGDDYGPRKEDELIAYGWRKFLELGGTDDAAIWLARFPMTKAAVRAMDVVSELSESLAGKKIDEFVVAGGSKRGWTTWTAGAVDDRVVGIVPIVIDMLNLVPSFEHHWKAYGAWAPAVGNYVEEGIMDWMGTQEFEKLLEQTEPFSFRERYDLPKLVLNATGDQFFLPDSWQFYWNDLPGEKHLRYVPNSEHSMRETDAMMSLVAFYQDILTETPRPEFDWSIEEGAILIRTTEEHPPQSITLWQAHNPDARDFRVEIIGRAWTSTEVPLREDGTYRLEVNGQPEGYTAFYGELAFPNGSNQPLKLSTGVVVTPDTYPHQAYVPQVPSGATVLGDDK</sequence>
<protein>
    <submittedName>
        <fullName evidence="1">PhoPQ-activated pathogenicity-like protein PqaA type</fullName>
    </submittedName>
</protein>
<accession>A0A2D0N9V7</accession>
<dbReference type="InterPro" id="IPR029058">
    <property type="entry name" value="AB_hydrolase_fold"/>
</dbReference>
<reference evidence="1 2" key="1">
    <citation type="submission" date="2017-10" db="EMBL/GenBank/DDBJ databases">
        <title>The draft genome sequence of Lewinella nigricans NBRC 102662.</title>
        <authorList>
            <person name="Wang K."/>
        </authorList>
    </citation>
    <scope>NUCLEOTIDE SEQUENCE [LARGE SCALE GENOMIC DNA]</scope>
    <source>
        <strain evidence="1 2">NBRC 102662</strain>
    </source>
</reference>
<organism evidence="1 2">
    <name type="scientific">Flavilitoribacter nigricans (strain ATCC 23147 / DSM 23189 / NBRC 102662 / NCIMB 1420 / SS-2)</name>
    <name type="common">Lewinella nigricans</name>
    <dbReference type="NCBI Taxonomy" id="1122177"/>
    <lineage>
        <taxon>Bacteria</taxon>
        <taxon>Pseudomonadati</taxon>
        <taxon>Bacteroidota</taxon>
        <taxon>Saprospiria</taxon>
        <taxon>Saprospirales</taxon>
        <taxon>Lewinellaceae</taxon>
        <taxon>Flavilitoribacter</taxon>
    </lineage>
</organism>
<dbReference type="PANTHER" id="PTHR31497:SF0">
    <property type="entry name" value="AUTOCRINE PROLIFERATION REPRESSOR PROTEIN A"/>
    <property type="match status" value="1"/>
</dbReference>
<comment type="caution">
    <text evidence="1">The sequence shown here is derived from an EMBL/GenBank/DDBJ whole genome shotgun (WGS) entry which is preliminary data.</text>
</comment>
<dbReference type="OrthoDB" id="8950502at2"/>
<evidence type="ECO:0000313" key="1">
    <source>
        <dbReference type="EMBL" id="PHN05302.1"/>
    </source>
</evidence>
<dbReference type="Gene3D" id="3.40.50.1820">
    <property type="entry name" value="alpha/beta hydrolase"/>
    <property type="match status" value="1"/>
</dbReference>
<dbReference type="RefSeq" id="WP_099151353.1">
    <property type="nucleotide sequence ID" value="NZ_PDUD01000022.1"/>
</dbReference>
<dbReference type="Pfam" id="PF10142">
    <property type="entry name" value="PhoPQ_related"/>
    <property type="match status" value="1"/>
</dbReference>
<dbReference type="SUPFAM" id="SSF53474">
    <property type="entry name" value="alpha/beta-Hydrolases"/>
    <property type="match status" value="1"/>
</dbReference>
<dbReference type="EMBL" id="PDUD01000022">
    <property type="protein sequence ID" value="PHN05302.1"/>
    <property type="molecule type" value="Genomic_DNA"/>
</dbReference>